<comment type="caution">
    <text evidence="1">The sequence shown here is derived from an EMBL/GenBank/DDBJ whole genome shotgun (WGS) entry which is preliminary data.</text>
</comment>
<evidence type="ECO:0008006" key="2">
    <source>
        <dbReference type="Google" id="ProtNLM"/>
    </source>
</evidence>
<reference evidence="1" key="1">
    <citation type="submission" date="2019-08" db="EMBL/GenBank/DDBJ databases">
        <authorList>
            <person name="Kucharzyk K."/>
            <person name="Murdoch R.W."/>
            <person name="Higgins S."/>
            <person name="Loffler F."/>
        </authorList>
    </citation>
    <scope>NUCLEOTIDE SEQUENCE</scope>
</reference>
<dbReference type="NCBIfam" id="TIGR01909">
    <property type="entry name" value="C_GCAxxG_C_C"/>
    <property type="match status" value="1"/>
</dbReference>
<evidence type="ECO:0000313" key="1">
    <source>
        <dbReference type="EMBL" id="MPL76397.1"/>
    </source>
</evidence>
<sequence length="136" mass="15301">MDVTIKERVHELYWKQDINCARTMLICLCELFDIDIEKQTLNSAIGLHGAGGFRAQCGLVEGALMFIGIYFSDKGKTEADIASICYQYADEFTKRFGSLKCCDLRPDGFSENDPPHACEEITGVAIEFTKEFIKKV</sequence>
<dbReference type="Pfam" id="PF09719">
    <property type="entry name" value="C_GCAxxG_C_C"/>
    <property type="match status" value="1"/>
</dbReference>
<accession>A0A644UBV1</accession>
<dbReference type="AlphaFoldDB" id="A0A644UBV1"/>
<proteinExistence type="predicted"/>
<dbReference type="EMBL" id="VSSQ01000097">
    <property type="protein sequence ID" value="MPL76397.1"/>
    <property type="molecule type" value="Genomic_DNA"/>
</dbReference>
<dbReference type="InterPro" id="IPR010181">
    <property type="entry name" value="CGCAxxGCC_motif"/>
</dbReference>
<organism evidence="1">
    <name type="scientific">bioreactor metagenome</name>
    <dbReference type="NCBI Taxonomy" id="1076179"/>
    <lineage>
        <taxon>unclassified sequences</taxon>
        <taxon>metagenomes</taxon>
        <taxon>ecological metagenomes</taxon>
    </lineage>
</organism>
<name>A0A644UBV1_9ZZZZ</name>
<protein>
    <recommendedName>
        <fullName evidence="2">Redox-active protein</fullName>
    </recommendedName>
</protein>
<gene>
    <name evidence="1" type="ORF">SDC9_22242</name>
</gene>